<sequence length="306" mass="33485">MPTVTVDGKEKEIAEKNNQQVYQKVPSSVRQQPEITQRTELKGPVAATYDCPVNNNIQSPEPKDSVFCPVQTVDNNTCASDSFYVPPGTPNFLPYSEKSPTHAGDTVTVDENTHNPVHTSQGLTLGMSVASTSIQKCAPEPVNGCPSKKIKLAGSVVSETLYSESLNANHVTKPVMNSVAKELETTCLSNRSDALLDQSPHSSPSKLHRKVKGLVRKARKQEDLPATPVRKVSVPVEEYELSSPRDRLLSLFETSEAQSEFCGFSCKSDSLPRGMDVKKEHPASKDNFNWCLFSTTSSSAETFYGF</sequence>
<dbReference type="EMBL" id="CATNWA010001879">
    <property type="protein sequence ID" value="CAI9541366.1"/>
    <property type="molecule type" value="Genomic_DNA"/>
</dbReference>
<protein>
    <submittedName>
        <fullName evidence="1">Uncharacterized protein</fullName>
    </submittedName>
</protein>
<organism evidence="1 2">
    <name type="scientific">Staurois parvus</name>
    <dbReference type="NCBI Taxonomy" id="386267"/>
    <lineage>
        <taxon>Eukaryota</taxon>
        <taxon>Metazoa</taxon>
        <taxon>Chordata</taxon>
        <taxon>Craniata</taxon>
        <taxon>Vertebrata</taxon>
        <taxon>Euteleostomi</taxon>
        <taxon>Amphibia</taxon>
        <taxon>Batrachia</taxon>
        <taxon>Anura</taxon>
        <taxon>Neobatrachia</taxon>
        <taxon>Ranoidea</taxon>
        <taxon>Ranidae</taxon>
        <taxon>Staurois</taxon>
    </lineage>
</organism>
<name>A0ABN9AZ78_9NEOB</name>
<evidence type="ECO:0000313" key="1">
    <source>
        <dbReference type="EMBL" id="CAI9541366.1"/>
    </source>
</evidence>
<evidence type="ECO:0000313" key="2">
    <source>
        <dbReference type="Proteomes" id="UP001162483"/>
    </source>
</evidence>
<keyword evidence="2" id="KW-1185">Reference proteome</keyword>
<comment type="caution">
    <text evidence="1">The sequence shown here is derived from an EMBL/GenBank/DDBJ whole genome shotgun (WGS) entry which is preliminary data.</text>
</comment>
<accession>A0ABN9AZ78</accession>
<reference evidence="1" key="1">
    <citation type="submission" date="2023-05" db="EMBL/GenBank/DDBJ databases">
        <authorList>
            <person name="Stuckert A."/>
        </authorList>
    </citation>
    <scope>NUCLEOTIDE SEQUENCE</scope>
</reference>
<proteinExistence type="predicted"/>
<gene>
    <name evidence="1" type="ORF">SPARVUS_LOCUS1914035</name>
</gene>
<dbReference type="Proteomes" id="UP001162483">
    <property type="component" value="Unassembled WGS sequence"/>
</dbReference>